<dbReference type="Gene3D" id="2.130.10.10">
    <property type="entry name" value="YVTN repeat-like/Quinoprotein amine dehydrogenase"/>
    <property type="match status" value="1"/>
</dbReference>
<dbReference type="eggNOG" id="COG2706">
    <property type="taxonomic scope" value="Bacteria"/>
</dbReference>
<dbReference type="OrthoDB" id="9790815at2"/>
<dbReference type="RefSeq" id="WP_025349044.1">
    <property type="nucleotide sequence ID" value="NZ_CP006850.1"/>
</dbReference>
<accession>W5TK09</accession>
<dbReference type="SUPFAM" id="SSF75011">
    <property type="entry name" value="3-carboxy-cis,cis-mucoante lactonizing enzyme"/>
    <property type="match status" value="2"/>
</dbReference>
<dbReference type="HOGENOM" id="CLU_045355_0_0_11"/>
<gene>
    <name evidence="2" type="ORF">NONO_c27840</name>
</gene>
<keyword evidence="3" id="KW-1185">Reference proteome</keyword>
<evidence type="ECO:0000313" key="3">
    <source>
        <dbReference type="Proteomes" id="UP000019150"/>
    </source>
</evidence>
<name>W5TK09_9NOCA</name>
<dbReference type="InterPro" id="IPR019405">
    <property type="entry name" value="Lactonase_7-beta_prop"/>
</dbReference>
<sequence length="368" mass="38810">MTAAQQKTLVDRLYVVAQGGGIGAFDLFDDGSLSPLEGSPYPTGAGTFCIVASPDRRFVYVAAGMGLGTPYSLRQTFSPELITFRVRGDGTLSRAGELALPRLSTPVSMAMSGDGRNLYLGVGRGPAGFFRGGVRHFRIDEQGFPVAGGDTVRLGRFLDGAAQPVLSPDGRRLYIASVIAKALVRLDIQEDGSLSRPADRTPSTGTFPITPVFSPDGRFFYVANEQSQSITGFGVAADGTLTELPGSPYPTGKIPHNPVFSKDGRFVYFANTLSDTITGYEVQPDGRLVPVPGSPFRTPVGPAMLSRSSDGAWLCLVSSPIFRKGSRVVVTTYRIQSDGSLTHSGHEPAPTGLQFADGPSAVTIPVGG</sequence>
<organism evidence="2 3">
    <name type="scientific">Nocardia nova SH22a</name>
    <dbReference type="NCBI Taxonomy" id="1415166"/>
    <lineage>
        <taxon>Bacteria</taxon>
        <taxon>Bacillati</taxon>
        <taxon>Actinomycetota</taxon>
        <taxon>Actinomycetes</taxon>
        <taxon>Mycobacteriales</taxon>
        <taxon>Nocardiaceae</taxon>
        <taxon>Nocardia</taxon>
    </lineage>
</organism>
<dbReference type="Pfam" id="PF10282">
    <property type="entry name" value="Lactonase"/>
    <property type="match status" value="1"/>
</dbReference>
<evidence type="ECO:0000256" key="1">
    <source>
        <dbReference type="ARBA" id="ARBA00005564"/>
    </source>
</evidence>
<dbReference type="GO" id="GO:0017057">
    <property type="term" value="F:6-phosphogluconolactonase activity"/>
    <property type="evidence" value="ECO:0007669"/>
    <property type="project" value="TreeGrafter"/>
</dbReference>
<dbReference type="InterPro" id="IPR015943">
    <property type="entry name" value="WD40/YVTN_repeat-like_dom_sf"/>
</dbReference>
<evidence type="ECO:0000313" key="2">
    <source>
        <dbReference type="EMBL" id="AHH17576.1"/>
    </source>
</evidence>
<dbReference type="PANTHER" id="PTHR30344:SF1">
    <property type="entry name" value="6-PHOSPHOGLUCONOLACTONASE"/>
    <property type="match status" value="1"/>
</dbReference>
<dbReference type="Proteomes" id="UP000019150">
    <property type="component" value="Chromosome"/>
</dbReference>
<dbReference type="PATRIC" id="fig|1415166.3.peg.2856"/>
<dbReference type="SMR" id="W5TK09"/>
<comment type="similarity">
    <text evidence="1">Belongs to the cycloisomerase 2 family.</text>
</comment>
<reference evidence="2 3" key="1">
    <citation type="journal article" date="2014" name="Appl. Environ. Microbiol.">
        <title>Insights into the Microbial Degradation of Rubber and Gutta-Percha by Analysis of the Complete Genome of Nocardia nova SH22a.</title>
        <authorList>
            <person name="Luo Q."/>
            <person name="Hiessl S."/>
            <person name="Poehlein A."/>
            <person name="Daniel R."/>
            <person name="Steinbuchel A."/>
        </authorList>
    </citation>
    <scope>NUCLEOTIDE SEQUENCE [LARGE SCALE GENOMIC DNA]</scope>
    <source>
        <strain evidence="2">SH22a</strain>
    </source>
</reference>
<protein>
    <submittedName>
        <fullName evidence="2">3-carboxymuconate cyclase</fullName>
    </submittedName>
</protein>
<proteinExistence type="inferred from homology"/>
<dbReference type="PANTHER" id="PTHR30344">
    <property type="entry name" value="6-PHOSPHOGLUCONOLACTONASE-RELATED"/>
    <property type="match status" value="1"/>
</dbReference>
<dbReference type="EMBL" id="CP006850">
    <property type="protein sequence ID" value="AHH17576.1"/>
    <property type="molecule type" value="Genomic_DNA"/>
</dbReference>
<dbReference type="AlphaFoldDB" id="W5TK09"/>
<dbReference type="InterPro" id="IPR050282">
    <property type="entry name" value="Cycloisomerase_2"/>
</dbReference>
<dbReference type="KEGG" id="nno:NONO_c27840"/>